<sequence length="250" mass="28860">MKRFLGVFIVFLSFLVIFQPLSVPLVSAKESVDRDEQIINDATSGEDFNWDDVEWITVDDYIDNDEEVLLDDDELDEDFEYINLKEGEEYSSDFDFEIINEEDPRFDEAEFRPYLWGLIARVVLSGGKYVVKYGSKIFKKQPKSKAVNHTKNFTPARVNIGGGNTIVLQRSSMNHILQRHHPKFWTGATNKTLFNPSISSAKIRGQIISIINKNRSKIKNGYGTINVKIDGQKYRLVISNYRVNTFYPVR</sequence>
<reference evidence="1 2" key="1">
    <citation type="submission" date="2017-07" db="EMBL/GenBank/DDBJ databases">
        <title>Isolation and whole genome analysis of endospore-forming bacteria from heroin.</title>
        <authorList>
            <person name="Kalinowski J."/>
            <person name="Ahrens B."/>
            <person name="Al-Dilaimi A."/>
            <person name="Winkler A."/>
            <person name="Wibberg D."/>
            <person name="Schleenbecker U."/>
            <person name="Ruckert C."/>
            <person name="Wolfel R."/>
            <person name="Grass G."/>
        </authorList>
    </citation>
    <scope>NUCLEOTIDE SEQUENCE [LARGE SCALE GENOMIC DNA]</scope>
    <source>
        <strain evidence="1 2">7539</strain>
    </source>
</reference>
<dbReference type="RefSeq" id="WP_011247843.1">
    <property type="nucleotide sequence ID" value="NZ_CP154609.1"/>
</dbReference>
<dbReference type="EMBL" id="NPCC01000006">
    <property type="protein sequence ID" value="PAE89776.1"/>
    <property type="molecule type" value="Genomic_DNA"/>
</dbReference>
<name>A0A268P201_SHOCL</name>
<accession>A0A268P201</accession>
<dbReference type="AlphaFoldDB" id="A0A268P201"/>
<dbReference type="Proteomes" id="UP000216207">
    <property type="component" value="Unassembled WGS sequence"/>
</dbReference>
<gene>
    <name evidence="1" type="ORF">CHH72_05845</name>
</gene>
<evidence type="ECO:0000313" key="1">
    <source>
        <dbReference type="EMBL" id="PAE89776.1"/>
    </source>
</evidence>
<organism evidence="1 2">
    <name type="scientific">Shouchella clausii</name>
    <name type="common">Alkalihalobacillus clausii</name>
    <dbReference type="NCBI Taxonomy" id="79880"/>
    <lineage>
        <taxon>Bacteria</taxon>
        <taxon>Bacillati</taxon>
        <taxon>Bacillota</taxon>
        <taxon>Bacilli</taxon>
        <taxon>Bacillales</taxon>
        <taxon>Bacillaceae</taxon>
        <taxon>Shouchella</taxon>
    </lineage>
</organism>
<evidence type="ECO:0000313" key="2">
    <source>
        <dbReference type="Proteomes" id="UP000216207"/>
    </source>
</evidence>
<proteinExistence type="predicted"/>
<comment type="caution">
    <text evidence="1">The sequence shown here is derived from an EMBL/GenBank/DDBJ whole genome shotgun (WGS) entry which is preliminary data.</text>
</comment>
<evidence type="ECO:0008006" key="3">
    <source>
        <dbReference type="Google" id="ProtNLM"/>
    </source>
</evidence>
<protein>
    <recommendedName>
        <fullName evidence="3">Bacterial EndoU nuclease domain-containing protein</fullName>
    </recommendedName>
</protein>